<evidence type="ECO:0000256" key="8">
    <source>
        <dbReference type="ARBA" id="ARBA00048679"/>
    </source>
</evidence>
<dbReference type="EC" id="2.7.11.1" evidence="1"/>
<dbReference type="InterPro" id="IPR000719">
    <property type="entry name" value="Prot_kinase_dom"/>
</dbReference>
<feature type="domain" description="PASTA" evidence="13">
    <location>
        <begin position="441"/>
        <end position="509"/>
    </location>
</feature>
<evidence type="ECO:0000259" key="12">
    <source>
        <dbReference type="PROSITE" id="PS50011"/>
    </source>
</evidence>
<evidence type="ECO:0000256" key="10">
    <source>
        <dbReference type="SAM" id="MobiDB-lite"/>
    </source>
</evidence>
<sequence length="752" mass="83750">MNTGHLLNDRYRVERKVGGGGMANVFLARDTILERDVAVKALRTDYIHDQEFIARFDREAQSASSLSHPNIVNIFDVGEDDQTLYMVMEYVEGMTLKEYIQQYGPIDVPLALDIMKQIASAIAHAHENDIIHRDIKPQNILIDRFGQVKVTDFGIAMALSATALTQTNSILGSVHYLSPEQARGGMATKKSDIYSLGIVLFELLTGKLPFSGQSPVSIALKHLQSDTPSVKEINPDIPQSVENIVLQATAKNPFYRYEDVYQFEAALAAALSPEKLNEEPFTIPDEEGDETKAIPIITDDNLSEDEADADQTVVHQADAEPTKSYPEENSEQKKDKKKKKDKKPASKKKKLIWISILVVFLLGIGSAAIVYAMQPQDVTIEEFEDQPAEDARDLLESQNLLVDVEEVNSDEIEPGYVERTDPAAGRTVKEGSTVTLFVSQGPEEIEVDDYEGEDFEEVETELNQEGFNDITPFERNSDQPVGEIISQIQPEPGSSVVPADTKVIFEVSAGPEMVSLNNLTGMNEEEVQDYVDRNELVMNTHEEYSDDVEEGLVARQSPESGTDVEKGSAVDVYFSLGSEEEPPRSHSVSYMVPYTLDDQEGTEEDEQGNDEQEDGEETENGDSASDDANNEEEETNASDEDNEDTNASDEENENNEDTDAENEDGEAESENEEETESEADAESSEPEEQTVRIYIEDSNNDISDVYREETITEDTEVTFTLTIAPGTDAEYRITRDDEEITERTVSYEGEEE</sequence>
<dbReference type="PROSITE" id="PS00108">
    <property type="entry name" value="PROTEIN_KINASE_ST"/>
    <property type="match status" value="1"/>
</dbReference>
<keyword evidence="11" id="KW-0472">Membrane</keyword>
<accession>A0ABW3NHS5</accession>
<dbReference type="Gene3D" id="3.30.200.20">
    <property type="entry name" value="Phosphorylase Kinase, domain 1"/>
    <property type="match status" value="1"/>
</dbReference>
<dbReference type="NCBIfam" id="NF033483">
    <property type="entry name" value="PknB_PASTA_kin"/>
    <property type="match status" value="1"/>
</dbReference>
<dbReference type="Gene3D" id="1.10.510.10">
    <property type="entry name" value="Transferase(Phosphotransferase) domain 1"/>
    <property type="match status" value="1"/>
</dbReference>
<comment type="caution">
    <text evidence="14">The sequence shown here is derived from an EMBL/GenBank/DDBJ whole genome shotgun (WGS) entry which is preliminary data.</text>
</comment>
<dbReference type="GO" id="GO:0016301">
    <property type="term" value="F:kinase activity"/>
    <property type="evidence" value="ECO:0007669"/>
    <property type="project" value="UniProtKB-KW"/>
</dbReference>
<dbReference type="InterPro" id="IPR005543">
    <property type="entry name" value="PASTA_dom"/>
</dbReference>
<dbReference type="CDD" id="cd06577">
    <property type="entry name" value="PASTA_pknB"/>
    <property type="match status" value="2"/>
</dbReference>
<dbReference type="Gene3D" id="3.30.10.20">
    <property type="match status" value="3"/>
</dbReference>
<evidence type="ECO:0000256" key="9">
    <source>
        <dbReference type="PROSITE-ProRule" id="PRU10141"/>
    </source>
</evidence>
<keyword evidence="11" id="KW-1133">Transmembrane helix</keyword>
<keyword evidence="3" id="KW-0808">Transferase</keyword>
<dbReference type="PROSITE" id="PS51178">
    <property type="entry name" value="PASTA"/>
    <property type="match status" value="3"/>
</dbReference>
<feature type="domain" description="PASTA" evidence="13">
    <location>
        <begin position="374"/>
        <end position="440"/>
    </location>
</feature>
<dbReference type="PANTHER" id="PTHR43289">
    <property type="entry name" value="MITOGEN-ACTIVATED PROTEIN KINASE KINASE KINASE 20-RELATED"/>
    <property type="match status" value="1"/>
</dbReference>
<dbReference type="Pfam" id="PF00069">
    <property type="entry name" value="Pkinase"/>
    <property type="match status" value="1"/>
</dbReference>
<keyword evidence="2" id="KW-0723">Serine/threonine-protein kinase</keyword>
<feature type="compositionally biased region" description="Acidic residues" evidence="10">
    <location>
        <begin position="597"/>
        <end position="688"/>
    </location>
</feature>
<evidence type="ECO:0000313" key="15">
    <source>
        <dbReference type="Proteomes" id="UP001597041"/>
    </source>
</evidence>
<dbReference type="PROSITE" id="PS50011">
    <property type="entry name" value="PROTEIN_KINASE_DOM"/>
    <property type="match status" value="1"/>
</dbReference>
<dbReference type="InterPro" id="IPR017441">
    <property type="entry name" value="Protein_kinase_ATP_BS"/>
</dbReference>
<evidence type="ECO:0000313" key="14">
    <source>
        <dbReference type="EMBL" id="MFD1067187.1"/>
    </source>
</evidence>
<reference evidence="15" key="1">
    <citation type="journal article" date="2019" name="Int. J. Syst. Evol. Microbiol.">
        <title>The Global Catalogue of Microorganisms (GCM) 10K type strain sequencing project: providing services to taxonomists for standard genome sequencing and annotation.</title>
        <authorList>
            <consortium name="The Broad Institute Genomics Platform"/>
            <consortium name="The Broad Institute Genome Sequencing Center for Infectious Disease"/>
            <person name="Wu L."/>
            <person name="Ma J."/>
        </authorList>
    </citation>
    <scope>NUCLEOTIDE SEQUENCE [LARGE SCALE GENOMIC DNA]</scope>
    <source>
        <strain evidence="15">CCUG 56608</strain>
    </source>
</reference>
<gene>
    <name evidence="14" type="primary">pknB</name>
    <name evidence="14" type="ORF">ACFQ19_14345</name>
</gene>
<dbReference type="Gene3D" id="2.60.40.2560">
    <property type="match status" value="1"/>
</dbReference>
<keyword evidence="6 9" id="KW-0067">ATP-binding</keyword>
<organism evidence="14 15">
    <name type="scientific">Oceanobacillus locisalsi</name>
    <dbReference type="NCBI Taxonomy" id="546107"/>
    <lineage>
        <taxon>Bacteria</taxon>
        <taxon>Bacillati</taxon>
        <taxon>Bacillota</taxon>
        <taxon>Bacilli</taxon>
        <taxon>Bacillales</taxon>
        <taxon>Bacillaceae</taxon>
        <taxon>Oceanobacillus</taxon>
    </lineage>
</organism>
<feature type="region of interest" description="Disordered" evidence="10">
    <location>
        <begin position="596"/>
        <end position="697"/>
    </location>
</feature>
<dbReference type="InterPro" id="IPR008271">
    <property type="entry name" value="Ser/Thr_kinase_AS"/>
</dbReference>
<proteinExistence type="predicted"/>
<name>A0ABW3NHS5_9BACI</name>
<keyword evidence="5 14" id="KW-0418">Kinase</keyword>
<feature type="domain" description="PASTA" evidence="13">
    <location>
        <begin position="510"/>
        <end position="576"/>
    </location>
</feature>
<evidence type="ECO:0000256" key="7">
    <source>
        <dbReference type="ARBA" id="ARBA00047899"/>
    </source>
</evidence>
<keyword evidence="11" id="KW-0812">Transmembrane</keyword>
<evidence type="ECO:0000256" key="5">
    <source>
        <dbReference type="ARBA" id="ARBA00022777"/>
    </source>
</evidence>
<comment type="catalytic activity">
    <reaction evidence="8">
        <text>L-seryl-[protein] + ATP = O-phospho-L-seryl-[protein] + ADP + H(+)</text>
        <dbReference type="Rhea" id="RHEA:17989"/>
        <dbReference type="Rhea" id="RHEA-COMP:9863"/>
        <dbReference type="Rhea" id="RHEA-COMP:11604"/>
        <dbReference type="ChEBI" id="CHEBI:15378"/>
        <dbReference type="ChEBI" id="CHEBI:29999"/>
        <dbReference type="ChEBI" id="CHEBI:30616"/>
        <dbReference type="ChEBI" id="CHEBI:83421"/>
        <dbReference type="ChEBI" id="CHEBI:456216"/>
        <dbReference type="EC" id="2.7.11.1"/>
    </reaction>
</comment>
<comment type="catalytic activity">
    <reaction evidence="7">
        <text>L-threonyl-[protein] + ATP = O-phospho-L-threonyl-[protein] + ADP + H(+)</text>
        <dbReference type="Rhea" id="RHEA:46608"/>
        <dbReference type="Rhea" id="RHEA-COMP:11060"/>
        <dbReference type="Rhea" id="RHEA-COMP:11605"/>
        <dbReference type="ChEBI" id="CHEBI:15378"/>
        <dbReference type="ChEBI" id="CHEBI:30013"/>
        <dbReference type="ChEBI" id="CHEBI:30616"/>
        <dbReference type="ChEBI" id="CHEBI:61977"/>
        <dbReference type="ChEBI" id="CHEBI:456216"/>
        <dbReference type="EC" id="2.7.11.1"/>
    </reaction>
</comment>
<dbReference type="RefSeq" id="WP_379593215.1">
    <property type="nucleotide sequence ID" value="NZ_JBHTKK010000019.1"/>
</dbReference>
<keyword evidence="15" id="KW-1185">Reference proteome</keyword>
<evidence type="ECO:0000256" key="2">
    <source>
        <dbReference type="ARBA" id="ARBA00022527"/>
    </source>
</evidence>
<feature type="domain" description="Protein kinase" evidence="12">
    <location>
        <begin position="11"/>
        <end position="282"/>
    </location>
</feature>
<dbReference type="EMBL" id="JBHTKK010000019">
    <property type="protein sequence ID" value="MFD1067187.1"/>
    <property type="molecule type" value="Genomic_DNA"/>
</dbReference>
<evidence type="ECO:0000259" key="13">
    <source>
        <dbReference type="PROSITE" id="PS51178"/>
    </source>
</evidence>
<dbReference type="SMART" id="SM00740">
    <property type="entry name" value="PASTA"/>
    <property type="match status" value="3"/>
</dbReference>
<dbReference type="Proteomes" id="UP001597041">
    <property type="component" value="Unassembled WGS sequence"/>
</dbReference>
<protein>
    <recommendedName>
        <fullName evidence="1">non-specific serine/threonine protein kinase</fullName>
        <ecNumber evidence="1">2.7.11.1</ecNumber>
    </recommendedName>
</protein>
<evidence type="ECO:0000256" key="11">
    <source>
        <dbReference type="SAM" id="Phobius"/>
    </source>
</evidence>
<dbReference type="PROSITE" id="PS00107">
    <property type="entry name" value="PROTEIN_KINASE_ATP"/>
    <property type="match status" value="1"/>
</dbReference>
<evidence type="ECO:0000256" key="1">
    <source>
        <dbReference type="ARBA" id="ARBA00012513"/>
    </source>
</evidence>
<dbReference type="InterPro" id="IPR011009">
    <property type="entry name" value="Kinase-like_dom_sf"/>
</dbReference>
<dbReference type="Pfam" id="PF03793">
    <property type="entry name" value="PASTA"/>
    <property type="match status" value="3"/>
</dbReference>
<feature type="region of interest" description="Disordered" evidence="10">
    <location>
        <begin position="317"/>
        <end position="343"/>
    </location>
</feature>
<dbReference type="SUPFAM" id="SSF56112">
    <property type="entry name" value="Protein kinase-like (PK-like)"/>
    <property type="match status" value="1"/>
</dbReference>
<evidence type="ECO:0000256" key="6">
    <source>
        <dbReference type="ARBA" id="ARBA00022840"/>
    </source>
</evidence>
<keyword evidence="4 9" id="KW-0547">Nucleotide-binding</keyword>
<dbReference type="CDD" id="cd14014">
    <property type="entry name" value="STKc_PknB_like"/>
    <property type="match status" value="1"/>
</dbReference>
<evidence type="ECO:0000256" key="4">
    <source>
        <dbReference type="ARBA" id="ARBA00022741"/>
    </source>
</evidence>
<dbReference type="SMART" id="SM00220">
    <property type="entry name" value="S_TKc"/>
    <property type="match status" value="1"/>
</dbReference>
<feature type="transmembrane region" description="Helical" evidence="11">
    <location>
        <begin position="351"/>
        <end position="373"/>
    </location>
</feature>
<evidence type="ECO:0000256" key="3">
    <source>
        <dbReference type="ARBA" id="ARBA00022679"/>
    </source>
</evidence>
<dbReference type="PANTHER" id="PTHR43289:SF34">
    <property type="entry name" value="SERINE_THREONINE-PROTEIN KINASE YBDM-RELATED"/>
    <property type="match status" value="1"/>
</dbReference>
<feature type="binding site" evidence="9">
    <location>
        <position position="40"/>
    </location>
    <ligand>
        <name>ATP</name>
        <dbReference type="ChEBI" id="CHEBI:30616"/>
    </ligand>
</feature>